<dbReference type="InterPro" id="IPR022198">
    <property type="entry name" value="DUF3723"/>
</dbReference>
<protein>
    <submittedName>
        <fullName evidence="1">Uncharacterized protein</fullName>
    </submittedName>
</protein>
<dbReference type="AlphaFoldDB" id="A0AAN7SLA8"/>
<proteinExistence type="predicted"/>
<evidence type="ECO:0000313" key="1">
    <source>
        <dbReference type="EMBL" id="KAK5080334.1"/>
    </source>
</evidence>
<gene>
    <name evidence="1" type="ORF">LTR05_008694</name>
</gene>
<organism evidence="1 2">
    <name type="scientific">Lithohypha guttulata</name>
    <dbReference type="NCBI Taxonomy" id="1690604"/>
    <lineage>
        <taxon>Eukaryota</taxon>
        <taxon>Fungi</taxon>
        <taxon>Dikarya</taxon>
        <taxon>Ascomycota</taxon>
        <taxon>Pezizomycotina</taxon>
        <taxon>Eurotiomycetes</taxon>
        <taxon>Chaetothyriomycetidae</taxon>
        <taxon>Chaetothyriales</taxon>
        <taxon>Trichomeriaceae</taxon>
        <taxon>Lithohypha</taxon>
    </lineage>
</organism>
<dbReference type="Proteomes" id="UP001309876">
    <property type="component" value="Unassembled WGS sequence"/>
</dbReference>
<name>A0AAN7SLA8_9EURO</name>
<comment type="caution">
    <text evidence="1">The sequence shown here is derived from an EMBL/GenBank/DDBJ whole genome shotgun (WGS) entry which is preliminary data.</text>
</comment>
<reference evidence="1 2" key="1">
    <citation type="submission" date="2023-08" db="EMBL/GenBank/DDBJ databases">
        <title>Black Yeasts Isolated from many extreme environments.</title>
        <authorList>
            <person name="Coleine C."/>
            <person name="Stajich J.E."/>
            <person name="Selbmann L."/>
        </authorList>
    </citation>
    <scope>NUCLEOTIDE SEQUENCE [LARGE SCALE GENOMIC DNA]</scope>
    <source>
        <strain evidence="1 2">CCFEE 5910</strain>
    </source>
</reference>
<sequence length="249" mass="28079">MQRRCGRPQRRVFAESAPHLTFDNVHVANSLDVGGLTTFYIRRDVYLSFFGELNAHTAPDVNMNSADSSRALTDAADESDSRALVPHIDRPASQVSVRASHQVNSPEVIEMPSTIDEETGISSQASSEEMTDPVQQSLPLAVVQFITFEERELIVLQEIQIYGLDDPTLERVASRYWHEHCLLFNARSRSMLPTECLAEALEDDEHIILVAPQADQDRCLSQLNSRRKRRASPEVIDPRPRKFFVVPPV</sequence>
<dbReference type="Pfam" id="PF12520">
    <property type="entry name" value="DUF3723"/>
    <property type="match status" value="1"/>
</dbReference>
<evidence type="ECO:0000313" key="2">
    <source>
        <dbReference type="Proteomes" id="UP001309876"/>
    </source>
</evidence>
<keyword evidence="2" id="KW-1185">Reference proteome</keyword>
<dbReference type="EMBL" id="JAVRRJ010000016">
    <property type="protein sequence ID" value="KAK5080334.1"/>
    <property type="molecule type" value="Genomic_DNA"/>
</dbReference>
<accession>A0AAN7SLA8</accession>